<feature type="domain" description="EF-hand" evidence="16">
    <location>
        <begin position="250"/>
        <end position="285"/>
    </location>
</feature>
<dbReference type="FunFam" id="3.40.50.10330:FF:000003">
    <property type="entry name" value="Diacylglycerol kinase"/>
    <property type="match status" value="1"/>
</dbReference>
<dbReference type="GO" id="GO:0005886">
    <property type="term" value="C:plasma membrane"/>
    <property type="evidence" value="ECO:0007669"/>
    <property type="project" value="TreeGrafter"/>
</dbReference>
<protein>
    <recommendedName>
        <fullName evidence="12">Diacylglycerol kinase</fullName>
        <shortName evidence="12">DAG kinase</shortName>
        <ecNumber evidence="12">2.7.1.107</ecNumber>
    </recommendedName>
</protein>
<dbReference type="PANTHER" id="PTHR11255:SF48">
    <property type="entry name" value="DIACYLGLYCEROL KINASE 1"/>
    <property type="match status" value="1"/>
</dbReference>
<comment type="catalytic activity">
    <reaction evidence="1 12">
        <text>a 1,2-diacyl-sn-glycerol + ATP = a 1,2-diacyl-sn-glycero-3-phosphate + ADP + H(+)</text>
        <dbReference type="Rhea" id="RHEA:10272"/>
        <dbReference type="ChEBI" id="CHEBI:15378"/>
        <dbReference type="ChEBI" id="CHEBI:17815"/>
        <dbReference type="ChEBI" id="CHEBI:30616"/>
        <dbReference type="ChEBI" id="CHEBI:58608"/>
        <dbReference type="ChEBI" id="CHEBI:456216"/>
        <dbReference type="EC" id="2.7.1.107"/>
    </reaction>
</comment>
<feature type="compositionally biased region" description="Basic and acidic residues" evidence="13">
    <location>
        <begin position="99"/>
        <end position="109"/>
    </location>
</feature>
<dbReference type="InterPro" id="IPR002048">
    <property type="entry name" value="EF_hand_dom"/>
</dbReference>
<dbReference type="InterPro" id="IPR016064">
    <property type="entry name" value="NAD/diacylglycerol_kinase_sf"/>
</dbReference>
<keyword evidence="9" id="KW-0862">Zinc</keyword>
<dbReference type="SMART" id="SM00109">
    <property type="entry name" value="C1"/>
    <property type="match status" value="2"/>
</dbReference>
<dbReference type="Pfam" id="PF00609">
    <property type="entry name" value="DAGK_acc"/>
    <property type="match status" value="1"/>
</dbReference>
<organism evidence="17 18">
    <name type="scientific">Pseudolycoriella hygida</name>
    <dbReference type="NCBI Taxonomy" id="35572"/>
    <lineage>
        <taxon>Eukaryota</taxon>
        <taxon>Metazoa</taxon>
        <taxon>Ecdysozoa</taxon>
        <taxon>Arthropoda</taxon>
        <taxon>Hexapoda</taxon>
        <taxon>Insecta</taxon>
        <taxon>Pterygota</taxon>
        <taxon>Neoptera</taxon>
        <taxon>Endopterygota</taxon>
        <taxon>Diptera</taxon>
        <taxon>Nematocera</taxon>
        <taxon>Sciaroidea</taxon>
        <taxon>Sciaridae</taxon>
        <taxon>Pseudolycoriella</taxon>
    </lineage>
</organism>
<keyword evidence="4" id="KW-0479">Metal-binding</keyword>
<keyword evidence="18" id="KW-1185">Reference proteome</keyword>
<dbReference type="OrthoDB" id="242257at2759"/>
<dbReference type="SUPFAM" id="SSF47473">
    <property type="entry name" value="EF-hand"/>
    <property type="match status" value="1"/>
</dbReference>
<dbReference type="Gene3D" id="1.10.238.110">
    <property type="entry name" value="Diacylglycerol kinase alpha"/>
    <property type="match status" value="2"/>
</dbReference>
<dbReference type="SUPFAM" id="SSF57889">
    <property type="entry name" value="Cysteine-rich domain"/>
    <property type="match status" value="2"/>
</dbReference>
<dbReference type="InterPro" id="IPR000756">
    <property type="entry name" value="Diacylglycerol_kin_accessory"/>
</dbReference>
<keyword evidence="11 12" id="KW-0067">ATP-binding</keyword>
<dbReference type="InterPro" id="IPR002219">
    <property type="entry name" value="PKC_DAG/PE"/>
</dbReference>
<evidence type="ECO:0000256" key="11">
    <source>
        <dbReference type="ARBA" id="ARBA00022840"/>
    </source>
</evidence>
<evidence type="ECO:0000256" key="4">
    <source>
        <dbReference type="ARBA" id="ARBA00022723"/>
    </source>
</evidence>
<dbReference type="PROSITE" id="PS50081">
    <property type="entry name" value="ZF_DAG_PE_2"/>
    <property type="match status" value="1"/>
</dbReference>
<name>A0A9Q0N695_9DIPT</name>
<evidence type="ECO:0000313" key="18">
    <source>
        <dbReference type="Proteomes" id="UP001151699"/>
    </source>
</evidence>
<dbReference type="GO" id="GO:0007200">
    <property type="term" value="P:phospholipase C-activating G protein-coupled receptor signaling pathway"/>
    <property type="evidence" value="ECO:0007669"/>
    <property type="project" value="InterPro"/>
</dbReference>
<dbReference type="InterPro" id="IPR001206">
    <property type="entry name" value="Diacylglycerol_kinase_cat_dom"/>
</dbReference>
<evidence type="ECO:0000256" key="12">
    <source>
        <dbReference type="RuleBase" id="RU361128"/>
    </source>
</evidence>
<sequence>MWDIDYDGFRRFLDAFLDCETPEELSRHLFVSFLKPSVTQSQIQGKVLNQMAAVSSNAACAAVTSHTKVEIQPTVTEPRQSFVDKIHGITDKLQSLGHIGHDNSSDGKGKSGSVHPMVTVTPSPLAGPLQPSSVRSTDSSPSHSHSHSHSQMSRNSSRKSNNSVNCKLDADLKLIPRKYSYLDPLTLKVPLKDVVCYLSLLEAGRPEDKLEFMFRLYDTDGNGVLDTTELDAIVNQMMSVAEYLGWDVSELRPILQEMMTEIDYDADGTVSLEEWQKGGMTTIPLLVLLGVDNALKEDGIHVWRLKHFNKPAYCNLCLNMLVGLGKKGLCCVLCKYTVHERCVQRAPASCIATYVKSKKAKGGGALLHHWVEGNCYGRCSKCRKRIKSYHGITGLTCRWCHIVANQQPSMHFQISSSPDTCPLLVFINPKSGGRQGDRILRKFQYMLNPRQVYDLSKGGPQEGLTMFKDVPNFKVICCGGDGTVGWILEAMDSIQMVSQPAIGVIPLGTGNDLARCLRWGGGYEGESIPKIMDKITNATTVMLDRWSIEVTNNAPPEQFPKPKVTLSENVHKIADLSQRIVVEKSVIQTYEEIKSQSTKTTEICVENFNRTVSMSSSTIRETINDVNSERNGDIKDIEKCVNESATNTNGSVIGDDCDGVGSTDSHHPTGNEALNNCIKITDATVQRPLKPQTEMDFLVPYNIINNYFSVGVDAAICVKFHLEREKNPHKFNSRMKNKLWYFEYATSETFAASCKNLHEHIEIVCDGVSLDLANGPHLQGVALLNIPYTHGGSNLWGEHLSQKRIKRSGGPFRKGKKLMSRDKELSATSFNSVDLSVAIQDFGDKRIEVIGLENCLHMGQVKTGLRSSGKRLAQCSDVIITTKKTFPMQIDGEPWMQGPCTIKVTHKNQVPMLMAPRPAKGKGFFSFLRR</sequence>
<dbReference type="PROSITE" id="PS50222">
    <property type="entry name" value="EF_HAND_2"/>
    <property type="match status" value="2"/>
</dbReference>
<dbReference type="InterPro" id="IPR018247">
    <property type="entry name" value="EF_Hand_1_Ca_BS"/>
</dbReference>
<dbReference type="CDD" id="cd20845">
    <property type="entry name" value="C1_DGKbeta_rpt1"/>
    <property type="match status" value="1"/>
</dbReference>
<dbReference type="SMART" id="SM00045">
    <property type="entry name" value="DAGKa"/>
    <property type="match status" value="1"/>
</dbReference>
<dbReference type="SMART" id="SM00046">
    <property type="entry name" value="DAGKc"/>
    <property type="match status" value="1"/>
</dbReference>
<evidence type="ECO:0000256" key="9">
    <source>
        <dbReference type="ARBA" id="ARBA00022833"/>
    </source>
</evidence>
<dbReference type="AlphaFoldDB" id="A0A9Q0N695"/>
<evidence type="ECO:0000256" key="8">
    <source>
        <dbReference type="ARBA" id="ARBA00022777"/>
    </source>
</evidence>
<dbReference type="Pfam" id="PF00781">
    <property type="entry name" value="DAGK_cat"/>
    <property type="match status" value="1"/>
</dbReference>
<dbReference type="InterPro" id="IPR017438">
    <property type="entry name" value="ATP-NAD_kinase_N"/>
</dbReference>
<feature type="domain" description="EF-hand" evidence="16">
    <location>
        <begin position="205"/>
        <end position="240"/>
    </location>
</feature>
<dbReference type="EMBL" id="WJQU01000002">
    <property type="protein sequence ID" value="KAJ6644180.1"/>
    <property type="molecule type" value="Genomic_DNA"/>
</dbReference>
<keyword evidence="8 12" id="KW-0418">Kinase</keyword>
<evidence type="ECO:0000256" key="7">
    <source>
        <dbReference type="ARBA" id="ARBA00022771"/>
    </source>
</evidence>
<dbReference type="Gene3D" id="3.40.50.10330">
    <property type="entry name" value="Probable inorganic polyphosphate/atp-NAD kinase, domain 1"/>
    <property type="match status" value="1"/>
</dbReference>
<dbReference type="InterPro" id="IPR037607">
    <property type="entry name" value="DGK"/>
</dbReference>
<dbReference type="Gene3D" id="3.30.60.20">
    <property type="match status" value="2"/>
</dbReference>
<keyword evidence="7" id="KW-0863">Zinc-finger</keyword>
<dbReference type="GO" id="GO:0008270">
    <property type="term" value="F:zinc ion binding"/>
    <property type="evidence" value="ECO:0007669"/>
    <property type="project" value="UniProtKB-KW"/>
</dbReference>
<dbReference type="SMART" id="SM00054">
    <property type="entry name" value="EFh"/>
    <property type="match status" value="2"/>
</dbReference>
<accession>A0A9Q0N695</accession>
<comment type="caution">
    <text evidence="17">The sequence shown here is derived from an EMBL/GenBank/DDBJ whole genome shotgun (WGS) entry which is preliminary data.</text>
</comment>
<dbReference type="Pfam" id="PF00130">
    <property type="entry name" value="C1_1"/>
    <property type="match status" value="1"/>
</dbReference>
<feature type="domain" description="Phorbol-ester/DAG-type" evidence="14">
    <location>
        <begin position="300"/>
        <end position="350"/>
    </location>
</feature>
<dbReference type="Gene3D" id="2.60.200.40">
    <property type="match status" value="1"/>
</dbReference>
<dbReference type="EC" id="2.7.1.107" evidence="12"/>
<dbReference type="Gene3D" id="1.10.238.10">
    <property type="entry name" value="EF-hand"/>
    <property type="match status" value="1"/>
</dbReference>
<dbReference type="CDD" id="cd00051">
    <property type="entry name" value="EFh"/>
    <property type="match status" value="1"/>
</dbReference>
<keyword evidence="10" id="KW-0106">Calcium</keyword>
<evidence type="ECO:0000256" key="13">
    <source>
        <dbReference type="SAM" id="MobiDB-lite"/>
    </source>
</evidence>
<evidence type="ECO:0000259" key="15">
    <source>
        <dbReference type="PROSITE" id="PS50146"/>
    </source>
</evidence>
<dbReference type="InterPro" id="IPR046349">
    <property type="entry name" value="C1-like_sf"/>
</dbReference>
<dbReference type="InterPro" id="IPR038199">
    <property type="entry name" value="DGK_typeI_N_sf"/>
</dbReference>
<dbReference type="Proteomes" id="UP001151699">
    <property type="component" value="Chromosome B"/>
</dbReference>
<feature type="domain" description="DAGKc" evidence="15">
    <location>
        <begin position="418"/>
        <end position="552"/>
    </location>
</feature>
<dbReference type="PROSITE" id="PS50146">
    <property type="entry name" value="DAGK"/>
    <property type="match status" value="1"/>
</dbReference>
<dbReference type="Pfam" id="PF13499">
    <property type="entry name" value="EF-hand_7"/>
    <property type="match status" value="1"/>
</dbReference>
<dbReference type="InterPro" id="IPR011992">
    <property type="entry name" value="EF-hand-dom_pair"/>
</dbReference>
<evidence type="ECO:0000256" key="5">
    <source>
        <dbReference type="ARBA" id="ARBA00022737"/>
    </source>
</evidence>
<evidence type="ECO:0000256" key="6">
    <source>
        <dbReference type="ARBA" id="ARBA00022741"/>
    </source>
</evidence>
<evidence type="ECO:0000256" key="10">
    <source>
        <dbReference type="ARBA" id="ARBA00022837"/>
    </source>
</evidence>
<evidence type="ECO:0000256" key="3">
    <source>
        <dbReference type="ARBA" id="ARBA00022679"/>
    </source>
</evidence>
<dbReference type="FunFam" id="1.10.238.110:FF:000007">
    <property type="entry name" value="Diacylglycerol kinase"/>
    <property type="match status" value="1"/>
</dbReference>
<keyword evidence="5" id="KW-0677">Repeat</keyword>
<evidence type="ECO:0000256" key="1">
    <source>
        <dbReference type="ARBA" id="ARBA00001383"/>
    </source>
</evidence>
<dbReference type="CDD" id="cd20851">
    <property type="entry name" value="C1_DGK_typeI_like_rpt2"/>
    <property type="match status" value="1"/>
</dbReference>
<gene>
    <name evidence="17" type="primary">Dgk_2</name>
    <name evidence="17" type="ORF">Bhyg_09147</name>
</gene>
<dbReference type="SUPFAM" id="SSF111331">
    <property type="entry name" value="NAD kinase/diacylglycerol kinase-like"/>
    <property type="match status" value="1"/>
</dbReference>
<proteinExistence type="inferred from homology"/>
<dbReference type="PROSITE" id="PS00479">
    <property type="entry name" value="ZF_DAG_PE_1"/>
    <property type="match status" value="1"/>
</dbReference>
<dbReference type="GO" id="GO:0005509">
    <property type="term" value="F:calcium ion binding"/>
    <property type="evidence" value="ECO:0007669"/>
    <property type="project" value="InterPro"/>
</dbReference>
<comment type="similarity">
    <text evidence="2 12">Belongs to the eukaryotic diacylglycerol kinase family.</text>
</comment>
<evidence type="ECO:0000313" key="17">
    <source>
        <dbReference type="EMBL" id="KAJ6644180.1"/>
    </source>
</evidence>
<reference evidence="17" key="1">
    <citation type="submission" date="2022-07" db="EMBL/GenBank/DDBJ databases">
        <authorList>
            <person name="Trinca V."/>
            <person name="Uliana J.V.C."/>
            <person name="Torres T.T."/>
            <person name="Ward R.J."/>
            <person name="Monesi N."/>
        </authorList>
    </citation>
    <scope>NUCLEOTIDE SEQUENCE</scope>
    <source>
        <strain evidence="17">HSMRA1968</strain>
        <tissue evidence="17">Whole embryos</tissue>
    </source>
</reference>
<keyword evidence="3 12" id="KW-0808">Transferase</keyword>
<evidence type="ECO:0000256" key="2">
    <source>
        <dbReference type="ARBA" id="ARBA00009280"/>
    </source>
</evidence>
<evidence type="ECO:0000259" key="16">
    <source>
        <dbReference type="PROSITE" id="PS50222"/>
    </source>
</evidence>
<dbReference type="PANTHER" id="PTHR11255">
    <property type="entry name" value="DIACYLGLYCEROL KINASE"/>
    <property type="match status" value="1"/>
</dbReference>
<dbReference type="Pfam" id="PF14513">
    <property type="entry name" value="DAG_kinase_N"/>
    <property type="match status" value="1"/>
</dbReference>
<evidence type="ECO:0000259" key="14">
    <source>
        <dbReference type="PROSITE" id="PS50081"/>
    </source>
</evidence>
<feature type="region of interest" description="Disordered" evidence="13">
    <location>
        <begin position="95"/>
        <end position="163"/>
    </location>
</feature>
<dbReference type="InterPro" id="IPR029477">
    <property type="entry name" value="DAG_kinase_typeI_N"/>
</dbReference>
<dbReference type="InterPro" id="IPR047471">
    <property type="entry name" value="C1_DGKbeta-like_rpt1"/>
</dbReference>
<dbReference type="GO" id="GO:0004143">
    <property type="term" value="F:ATP-dependent diacylglycerol kinase activity"/>
    <property type="evidence" value="ECO:0007669"/>
    <property type="project" value="UniProtKB-EC"/>
</dbReference>
<dbReference type="PROSITE" id="PS00018">
    <property type="entry name" value="EF_HAND_1"/>
    <property type="match status" value="2"/>
</dbReference>
<dbReference type="FunFam" id="1.10.238.10:FF:000017">
    <property type="entry name" value="Diacylglycerol kinase"/>
    <property type="match status" value="1"/>
</dbReference>
<dbReference type="FunFam" id="3.30.60.20:FF:000016">
    <property type="entry name" value="Diacylglycerol kinase"/>
    <property type="match status" value="1"/>
</dbReference>
<feature type="compositionally biased region" description="Low complexity" evidence="13">
    <location>
        <begin position="132"/>
        <end position="163"/>
    </location>
</feature>
<dbReference type="GO" id="GO:0005524">
    <property type="term" value="F:ATP binding"/>
    <property type="evidence" value="ECO:0007669"/>
    <property type="project" value="UniProtKB-KW"/>
</dbReference>
<keyword evidence="6 12" id="KW-0547">Nucleotide-binding</keyword>